<evidence type="ECO:0000313" key="2">
    <source>
        <dbReference type="EMBL" id="KAK3577323.1"/>
    </source>
</evidence>
<gene>
    <name evidence="2" type="ORF">CHS0354_008418</name>
</gene>
<feature type="region of interest" description="Disordered" evidence="1">
    <location>
        <begin position="184"/>
        <end position="210"/>
    </location>
</feature>
<feature type="region of interest" description="Disordered" evidence="1">
    <location>
        <begin position="38"/>
        <end position="65"/>
    </location>
</feature>
<feature type="compositionally biased region" description="Polar residues" evidence="1">
    <location>
        <begin position="55"/>
        <end position="64"/>
    </location>
</feature>
<feature type="compositionally biased region" description="Basic and acidic residues" evidence="1">
    <location>
        <begin position="129"/>
        <end position="142"/>
    </location>
</feature>
<dbReference type="EMBL" id="JAEAOA010000557">
    <property type="protein sequence ID" value="KAK3577323.1"/>
    <property type="molecule type" value="Genomic_DNA"/>
</dbReference>
<dbReference type="AlphaFoldDB" id="A0AAE0RPV7"/>
<evidence type="ECO:0000313" key="3">
    <source>
        <dbReference type="Proteomes" id="UP001195483"/>
    </source>
</evidence>
<reference evidence="2" key="2">
    <citation type="journal article" date="2021" name="Genome Biol. Evol.">
        <title>Developing a high-quality reference genome for a parasitic bivalve with doubly uniparental inheritance (Bivalvia: Unionida).</title>
        <authorList>
            <person name="Smith C.H."/>
        </authorList>
    </citation>
    <scope>NUCLEOTIDE SEQUENCE</scope>
    <source>
        <strain evidence="2">CHS0354</strain>
        <tissue evidence="2">Mantle</tissue>
    </source>
</reference>
<comment type="caution">
    <text evidence="2">The sequence shown here is derived from an EMBL/GenBank/DDBJ whole genome shotgun (WGS) entry which is preliminary data.</text>
</comment>
<accession>A0AAE0RPV7</accession>
<protein>
    <submittedName>
        <fullName evidence="2">Uncharacterized protein</fullName>
    </submittedName>
</protein>
<keyword evidence="3" id="KW-1185">Reference proteome</keyword>
<proteinExistence type="predicted"/>
<name>A0AAE0RPV7_9BIVA</name>
<evidence type="ECO:0000256" key="1">
    <source>
        <dbReference type="SAM" id="MobiDB-lite"/>
    </source>
</evidence>
<feature type="region of interest" description="Disordered" evidence="1">
    <location>
        <begin position="124"/>
        <end position="147"/>
    </location>
</feature>
<reference evidence="2" key="3">
    <citation type="submission" date="2023-05" db="EMBL/GenBank/DDBJ databases">
        <authorList>
            <person name="Smith C.H."/>
        </authorList>
    </citation>
    <scope>NUCLEOTIDE SEQUENCE</scope>
    <source>
        <strain evidence="2">CHS0354</strain>
        <tissue evidence="2">Mantle</tissue>
    </source>
</reference>
<reference evidence="2" key="1">
    <citation type="journal article" date="2021" name="Genome Biol. Evol.">
        <title>A High-Quality Reference Genome for a Parasitic Bivalve with Doubly Uniparental Inheritance (Bivalvia: Unionida).</title>
        <authorList>
            <person name="Smith C.H."/>
        </authorList>
    </citation>
    <scope>NUCLEOTIDE SEQUENCE</scope>
    <source>
        <strain evidence="2">CHS0354</strain>
    </source>
</reference>
<sequence length="455" mass="51763">MSFQAFDAEFGNFTLRRQSDLLSGNPYFPRGGSFSLQSSGISTRSQVPGYESRRGQSFISNSDPKITDNIIPPQNFLKEREITLPHSLDLPFGVIKKGYISEESNDSIDLDSDLDIEYYMSVPQNEASNDQREQNESSELKPSRHAQVKGYTSGYDSILDSQSVSNYYESLTFERESFDNISTEHSVVTKDTESATKATTQSESHRDTKTKTKLSTLLSFGRNSEEKWDQSTATLKLGFAKIGILYGTKMRDPFREGDNKESKILSTSKKYPLPVSIPQIPVMEISDYDQGNDKVFSVEKEQTRQSRLRLKHASSIQLEGINRELNDNILNCSTKKFNSYTSFMFLKSFDSYENNTGKFEKLNSRGQSLDRVSQKRLKRQDAREIDFRSHGEVKMLLKYETKHIRNKDTEISVSLLQDEDTAVLSKDNAYDWETTMAKVHGGSNYMGETPVTLIL</sequence>
<organism evidence="2 3">
    <name type="scientific">Potamilus streckersoni</name>
    <dbReference type="NCBI Taxonomy" id="2493646"/>
    <lineage>
        <taxon>Eukaryota</taxon>
        <taxon>Metazoa</taxon>
        <taxon>Spiralia</taxon>
        <taxon>Lophotrochozoa</taxon>
        <taxon>Mollusca</taxon>
        <taxon>Bivalvia</taxon>
        <taxon>Autobranchia</taxon>
        <taxon>Heteroconchia</taxon>
        <taxon>Palaeoheterodonta</taxon>
        <taxon>Unionida</taxon>
        <taxon>Unionoidea</taxon>
        <taxon>Unionidae</taxon>
        <taxon>Ambleminae</taxon>
        <taxon>Lampsilini</taxon>
        <taxon>Potamilus</taxon>
    </lineage>
</organism>
<dbReference type="Proteomes" id="UP001195483">
    <property type="component" value="Unassembled WGS sequence"/>
</dbReference>